<keyword evidence="4" id="KW-1185">Reference proteome</keyword>
<feature type="transmembrane region" description="Helical" evidence="2">
    <location>
        <begin position="229"/>
        <end position="255"/>
    </location>
</feature>
<dbReference type="EMBL" id="PPTA01000003">
    <property type="protein sequence ID" value="TFB05184.1"/>
    <property type="molecule type" value="Genomic_DNA"/>
</dbReference>
<feature type="compositionally biased region" description="Polar residues" evidence="1">
    <location>
        <begin position="117"/>
        <end position="126"/>
    </location>
</feature>
<keyword evidence="2" id="KW-0472">Membrane</keyword>
<organism evidence="3 4">
    <name type="scientific">Trichoderma ghanense</name>
    <dbReference type="NCBI Taxonomy" id="65468"/>
    <lineage>
        <taxon>Eukaryota</taxon>
        <taxon>Fungi</taxon>
        <taxon>Dikarya</taxon>
        <taxon>Ascomycota</taxon>
        <taxon>Pezizomycotina</taxon>
        <taxon>Sordariomycetes</taxon>
        <taxon>Hypocreomycetidae</taxon>
        <taxon>Hypocreales</taxon>
        <taxon>Hypocreaceae</taxon>
        <taxon>Trichoderma</taxon>
    </lineage>
</organism>
<dbReference type="GeneID" id="300574727"/>
<protein>
    <submittedName>
        <fullName evidence="3">Uncharacterized protein</fullName>
    </submittedName>
</protein>
<gene>
    <name evidence="3" type="ORF">CCMA1212_002910</name>
</gene>
<name>A0ABY2HA37_9HYPO</name>
<accession>A0ABY2HA37</accession>
<proteinExistence type="predicted"/>
<evidence type="ECO:0000256" key="2">
    <source>
        <dbReference type="SAM" id="Phobius"/>
    </source>
</evidence>
<sequence>MYRDSRDSQGPAGKDAGRTWLDEKRRRAAQQVMLAAVALEMYARDAQQVRGNFQRALPSALAGIRGSAVNGSQVACTWSDAAGAVVAELPGAPALEAGQGHRYLGPRSVDSRRTSHPVRSTGTSTYRPERSAAQRSKEPARYSKRSTASPAWFAAAAPSAPFQLRLPPQPPFVRWRASQTPSRQRQILDSRSRPPTLLFSSLHFLPFLATSAALPPFPLALAQDPASAAFGAASLSLSLSFALSFAFFSSFAVAFRPSPFVFFPAPAAIPSLPPACGRPLIRRRSCFTSTFWCHSLQLPFSTRLDLDPRTPHCPARRRPSAAVSVLRFSSSPSTFLLLPCRVLARSNPPQTPSAAPQLLASVL</sequence>
<dbReference type="Proteomes" id="UP001642720">
    <property type="component" value="Unassembled WGS sequence"/>
</dbReference>
<reference evidence="3 4" key="1">
    <citation type="submission" date="2018-01" db="EMBL/GenBank/DDBJ databases">
        <title>Genome characterization of the sugarcane-associated fungus Trichoderma ghanense CCMA-1212 and their application in lignocelulose bioconversion.</title>
        <authorList>
            <person name="Steindorff A.S."/>
            <person name="Mendes T.D."/>
            <person name="Vilela E.S.D."/>
            <person name="Rodrigues D.S."/>
            <person name="Formighieri E.F."/>
            <person name="Melo I.S."/>
            <person name="Favaro L.C.L."/>
        </authorList>
    </citation>
    <scope>NUCLEOTIDE SEQUENCE [LARGE SCALE GENOMIC DNA]</scope>
    <source>
        <strain evidence="3 4">CCMA-1212</strain>
    </source>
</reference>
<feature type="compositionally biased region" description="Basic and acidic residues" evidence="1">
    <location>
        <begin position="127"/>
        <end position="141"/>
    </location>
</feature>
<comment type="caution">
    <text evidence="3">The sequence shown here is derived from an EMBL/GenBank/DDBJ whole genome shotgun (WGS) entry which is preliminary data.</text>
</comment>
<evidence type="ECO:0000313" key="3">
    <source>
        <dbReference type="EMBL" id="TFB05184.1"/>
    </source>
</evidence>
<feature type="transmembrane region" description="Helical" evidence="2">
    <location>
        <begin position="197"/>
        <end position="217"/>
    </location>
</feature>
<dbReference type="RefSeq" id="XP_073561385.1">
    <property type="nucleotide sequence ID" value="XM_073700277.1"/>
</dbReference>
<feature type="region of interest" description="Disordered" evidence="1">
    <location>
        <begin position="1"/>
        <end position="21"/>
    </location>
</feature>
<evidence type="ECO:0000313" key="4">
    <source>
        <dbReference type="Proteomes" id="UP001642720"/>
    </source>
</evidence>
<keyword evidence="2" id="KW-1133">Transmembrane helix</keyword>
<feature type="region of interest" description="Disordered" evidence="1">
    <location>
        <begin position="96"/>
        <end position="144"/>
    </location>
</feature>
<evidence type="ECO:0000256" key="1">
    <source>
        <dbReference type="SAM" id="MobiDB-lite"/>
    </source>
</evidence>
<keyword evidence="2" id="KW-0812">Transmembrane</keyword>